<gene>
    <name evidence="1" type="ORF">SAMN06297280_2718</name>
</gene>
<sequence length="83" mass="9583">MLIDLLIKKDKLKLQHCTEQFQHHQQLRHAFLFLSGQRCKQFLGSAPGLTLSFSAGMLMQLRHNAVVKTMRGLGALQWLRRLV</sequence>
<keyword evidence="2" id="KW-1185">Reference proteome</keyword>
<organism evidence="1 2">
    <name type="scientific">Arsukibacterium tuosuense</name>
    <dbReference type="NCBI Taxonomy" id="1323745"/>
    <lineage>
        <taxon>Bacteria</taxon>
        <taxon>Pseudomonadati</taxon>
        <taxon>Pseudomonadota</taxon>
        <taxon>Gammaproteobacteria</taxon>
        <taxon>Chromatiales</taxon>
        <taxon>Chromatiaceae</taxon>
        <taxon>Arsukibacterium</taxon>
    </lineage>
</organism>
<accession>A0A285J370</accession>
<name>A0A285J370_9GAMM</name>
<dbReference type="AlphaFoldDB" id="A0A285J370"/>
<protein>
    <submittedName>
        <fullName evidence="1">Uncharacterized protein</fullName>
    </submittedName>
</protein>
<evidence type="ECO:0000313" key="1">
    <source>
        <dbReference type="EMBL" id="SNY54724.1"/>
    </source>
</evidence>
<dbReference type="RefSeq" id="WP_097111924.1">
    <property type="nucleotide sequence ID" value="NZ_OBEB01000005.1"/>
</dbReference>
<evidence type="ECO:0000313" key="2">
    <source>
        <dbReference type="Proteomes" id="UP000219353"/>
    </source>
</evidence>
<dbReference type="Proteomes" id="UP000219353">
    <property type="component" value="Unassembled WGS sequence"/>
</dbReference>
<reference evidence="2" key="1">
    <citation type="submission" date="2017-09" db="EMBL/GenBank/DDBJ databases">
        <authorList>
            <person name="Varghese N."/>
            <person name="Submissions S."/>
        </authorList>
    </citation>
    <scope>NUCLEOTIDE SEQUENCE [LARGE SCALE GENOMIC DNA]</scope>
    <source>
        <strain evidence="2">CGMCC 1.12461</strain>
    </source>
</reference>
<dbReference type="EMBL" id="OBEB01000005">
    <property type="protein sequence ID" value="SNY54724.1"/>
    <property type="molecule type" value="Genomic_DNA"/>
</dbReference>
<proteinExistence type="predicted"/>
<dbReference type="OrthoDB" id="6272405at2"/>